<accession>A0ACC0DDF1</accession>
<reference evidence="1 2" key="1">
    <citation type="journal article" date="2022" name="New Phytol.">
        <title>Ecological generalism drives hyperdiversity of secondary metabolite gene clusters in xylarialean endophytes.</title>
        <authorList>
            <person name="Franco M.E.E."/>
            <person name="Wisecaver J.H."/>
            <person name="Arnold A.E."/>
            <person name="Ju Y.M."/>
            <person name="Slot J.C."/>
            <person name="Ahrendt S."/>
            <person name="Moore L.P."/>
            <person name="Eastman K.E."/>
            <person name="Scott K."/>
            <person name="Konkel Z."/>
            <person name="Mondo S.J."/>
            <person name="Kuo A."/>
            <person name="Hayes R.D."/>
            <person name="Haridas S."/>
            <person name="Andreopoulos B."/>
            <person name="Riley R."/>
            <person name="LaButti K."/>
            <person name="Pangilinan J."/>
            <person name="Lipzen A."/>
            <person name="Amirebrahimi M."/>
            <person name="Yan J."/>
            <person name="Adam C."/>
            <person name="Keymanesh K."/>
            <person name="Ng V."/>
            <person name="Louie K."/>
            <person name="Northen T."/>
            <person name="Drula E."/>
            <person name="Henrissat B."/>
            <person name="Hsieh H.M."/>
            <person name="Youens-Clark K."/>
            <person name="Lutzoni F."/>
            <person name="Miadlikowska J."/>
            <person name="Eastwood D.C."/>
            <person name="Hamelin R.C."/>
            <person name="Grigoriev I.V."/>
            <person name="U'Ren J.M."/>
        </authorList>
    </citation>
    <scope>NUCLEOTIDE SEQUENCE [LARGE SCALE GENOMIC DNA]</scope>
    <source>
        <strain evidence="1 2">ER1909</strain>
    </source>
</reference>
<sequence>MRMGKEKRNQKQAQQLERGNAREAVRHASFDSGSWLVGFSGLWVNFISIPLSLEETKRNVASIALSTELLHLQVIISYGILKGLCAACIVHRYVTNLHMFSQFRRDGPMYKHQWAVGDTLQVPGF</sequence>
<dbReference type="Proteomes" id="UP001497680">
    <property type="component" value="Unassembled WGS sequence"/>
</dbReference>
<name>A0ACC0DDF1_9PEZI</name>
<keyword evidence="2" id="KW-1185">Reference proteome</keyword>
<evidence type="ECO:0000313" key="1">
    <source>
        <dbReference type="EMBL" id="KAI6090765.1"/>
    </source>
</evidence>
<evidence type="ECO:0000313" key="2">
    <source>
        <dbReference type="Proteomes" id="UP001497680"/>
    </source>
</evidence>
<dbReference type="EMBL" id="MU394289">
    <property type="protein sequence ID" value="KAI6090765.1"/>
    <property type="molecule type" value="Genomic_DNA"/>
</dbReference>
<protein>
    <submittedName>
        <fullName evidence="1">Uncharacterized protein</fullName>
    </submittedName>
</protein>
<gene>
    <name evidence="1" type="ORF">F4821DRAFT_227797</name>
</gene>
<organism evidence="1 2">
    <name type="scientific">Hypoxylon rubiginosum</name>
    <dbReference type="NCBI Taxonomy" id="110542"/>
    <lineage>
        <taxon>Eukaryota</taxon>
        <taxon>Fungi</taxon>
        <taxon>Dikarya</taxon>
        <taxon>Ascomycota</taxon>
        <taxon>Pezizomycotina</taxon>
        <taxon>Sordariomycetes</taxon>
        <taxon>Xylariomycetidae</taxon>
        <taxon>Xylariales</taxon>
        <taxon>Hypoxylaceae</taxon>
        <taxon>Hypoxylon</taxon>
    </lineage>
</organism>
<proteinExistence type="predicted"/>
<comment type="caution">
    <text evidence="1">The sequence shown here is derived from an EMBL/GenBank/DDBJ whole genome shotgun (WGS) entry which is preliminary data.</text>
</comment>